<dbReference type="Pfam" id="PF06821">
    <property type="entry name" value="Ser_hydrolase"/>
    <property type="match status" value="1"/>
</dbReference>
<organism evidence="1 2">
    <name type="scientific">Undibacterium terreum</name>
    <dbReference type="NCBI Taxonomy" id="1224302"/>
    <lineage>
        <taxon>Bacteria</taxon>
        <taxon>Pseudomonadati</taxon>
        <taxon>Pseudomonadota</taxon>
        <taxon>Betaproteobacteria</taxon>
        <taxon>Burkholderiales</taxon>
        <taxon>Oxalobacteraceae</taxon>
        <taxon>Undibacterium</taxon>
    </lineage>
</organism>
<comment type="caution">
    <text evidence="1">The sequence shown here is derived from an EMBL/GenBank/DDBJ whole genome shotgun (WGS) entry which is preliminary data.</text>
</comment>
<dbReference type="GO" id="GO:0016787">
    <property type="term" value="F:hydrolase activity"/>
    <property type="evidence" value="ECO:0007669"/>
    <property type="project" value="UniProtKB-KW"/>
</dbReference>
<reference evidence="1" key="1">
    <citation type="journal article" date="2014" name="Int. J. Syst. Evol. Microbiol.">
        <title>Complete genome sequence of Corynebacterium casei LMG S-19264T (=DSM 44701T), isolated from a smear-ripened cheese.</title>
        <authorList>
            <consortium name="US DOE Joint Genome Institute (JGI-PGF)"/>
            <person name="Walter F."/>
            <person name="Albersmeier A."/>
            <person name="Kalinowski J."/>
            <person name="Ruckert C."/>
        </authorList>
    </citation>
    <scope>NUCLEOTIDE SEQUENCE</scope>
    <source>
        <strain evidence="1">CGMCC 1.10998</strain>
    </source>
</reference>
<evidence type="ECO:0000313" key="2">
    <source>
        <dbReference type="Proteomes" id="UP000637423"/>
    </source>
</evidence>
<dbReference type="AlphaFoldDB" id="A0A916XR73"/>
<keyword evidence="1" id="KW-0378">Hydrolase</keyword>
<dbReference type="InterPro" id="IPR029058">
    <property type="entry name" value="AB_hydrolase_fold"/>
</dbReference>
<dbReference type="Proteomes" id="UP000637423">
    <property type="component" value="Unassembled WGS sequence"/>
</dbReference>
<sequence>MKPVTVLLLPGLYNSGPGHWQTIWEHTLPQAVRVQQQSWDQPHKDDWVASLAAAVAAVDGPVVLAAHSLGCALTAWWVQSGMPGLQNTDADDKIKGALLVAPPDVERADFPASSFSPMPQMRFPFTCKVIASSNDPWCDMAVAQEWAAQWGAEFHKLGAKGHINGDSGLGAWQQGQDWLTAFYTAV</sequence>
<dbReference type="SUPFAM" id="SSF53474">
    <property type="entry name" value="alpha/beta-Hydrolases"/>
    <property type="match status" value="1"/>
</dbReference>
<keyword evidence="2" id="KW-1185">Reference proteome</keyword>
<name>A0A916XR73_9BURK</name>
<dbReference type="Gene3D" id="3.40.50.1820">
    <property type="entry name" value="alpha/beta hydrolase"/>
    <property type="match status" value="1"/>
</dbReference>
<protein>
    <submittedName>
        <fullName evidence="1">Alpha/beta hydrolase</fullName>
    </submittedName>
</protein>
<accession>A0A916XR73</accession>
<dbReference type="EMBL" id="BMED01000006">
    <property type="protein sequence ID" value="GGC94905.1"/>
    <property type="molecule type" value="Genomic_DNA"/>
</dbReference>
<reference evidence="1" key="2">
    <citation type="submission" date="2020-09" db="EMBL/GenBank/DDBJ databases">
        <authorList>
            <person name="Sun Q."/>
            <person name="Zhou Y."/>
        </authorList>
    </citation>
    <scope>NUCLEOTIDE SEQUENCE</scope>
    <source>
        <strain evidence="1">CGMCC 1.10998</strain>
    </source>
</reference>
<evidence type="ECO:0000313" key="1">
    <source>
        <dbReference type="EMBL" id="GGC94905.1"/>
    </source>
</evidence>
<gene>
    <name evidence="1" type="ORF">GCM10011396_47830</name>
</gene>
<dbReference type="InterPro" id="IPR010662">
    <property type="entry name" value="RBBP9/YdeN"/>
</dbReference>
<dbReference type="RefSeq" id="WP_188568662.1">
    <property type="nucleotide sequence ID" value="NZ_BMED01000006.1"/>
</dbReference>
<proteinExistence type="predicted"/>